<name>A0A1D9CJP5_9HYME</name>
<comment type="subcellular location">
    <subcellularLocation>
        <location evidence="1">Membrane</location>
        <topology evidence="1">Multi-pass membrane protein</topology>
    </subcellularLocation>
</comment>
<evidence type="ECO:0000256" key="6">
    <source>
        <dbReference type="ARBA" id="ARBA00022989"/>
    </source>
</evidence>
<dbReference type="GO" id="GO:0004129">
    <property type="term" value="F:cytochrome-c oxidase activity"/>
    <property type="evidence" value="ECO:0007669"/>
    <property type="project" value="InterPro"/>
</dbReference>
<dbReference type="AlphaFoldDB" id="A0A1D9CJP5"/>
<dbReference type="Gene3D" id="1.20.120.80">
    <property type="entry name" value="Cytochrome c oxidase, subunit III, four-helix bundle"/>
    <property type="match status" value="1"/>
</dbReference>
<keyword evidence="5" id="KW-1278">Translocase</keyword>
<dbReference type="InterPro" id="IPR024791">
    <property type="entry name" value="Cyt_c/ubiquinol_Oxase_su3"/>
</dbReference>
<comment type="similarity">
    <text evidence="2 8">Belongs to the cytochrome c oxidase subunit 3 family.</text>
</comment>
<keyword evidence="7 9" id="KW-0472">Membrane</keyword>
<evidence type="ECO:0000256" key="1">
    <source>
        <dbReference type="ARBA" id="ARBA00004141"/>
    </source>
</evidence>
<proteinExistence type="inferred from homology"/>
<dbReference type="CDD" id="cd01665">
    <property type="entry name" value="Cyt_c_Oxidase_III"/>
    <property type="match status" value="1"/>
</dbReference>
<evidence type="ECO:0000256" key="8">
    <source>
        <dbReference type="RuleBase" id="RU003375"/>
    </source>
</evidence>
<sequence length="301" mass="36201">MKKKCSIKMHNWCKFQFKMLKLQFLHPFHLVSESIWPFLQSLSLMILLIGIIKYLNNDGLELLFFGFILMVYNVVLWWRDVIRESSFQGFHNMIVMKGIKMGMILFIISELFFFFSFFWAFFHMSLSPSIELGMLWPPKGIELFNPFMIPLLNTSILLSSGVMLTVSHFGLLKKNVYYSEEYLKYTIYLGVIFSLFQIYEYYHANFTMSDSVYGSLFFMLTGFHGLHVFIGTLFLMVMLFRMELKHFSKDHHVGFEASSWYWHFVDVVWLFLFLIVYWWIYYLFSMKNMFNFQLKDLINLK</sequence>
<geneLocation type="mitochondrion" evidence="11"/>
<evidence type="ECO:0000256" key="7">
    <source>
        <dbReference type="ARBA" id="ARBA00023136"/>
    </source>
</evidence>
<dbReference type="EMBL" id="KU854924">
    <property type="protein sequence ID" value="AOY36478.1"/>
    <property type="molecule type" value="Genomic_DNA"/>
</dbReference>
<keyword evidence="4 8" id="KW-0812">Transmembrane</keyword>
<dbReference type="SUPFAM" id="SSF81452">
    <property type="entry name" value="Cytochrome c oxidase subunit III-like"/>
    <property type="match status" value="1"/>
</dbReference>
<dbReference type="GO" id="GO:0006123">
    <property type="term" value="P:mitochondrial electron transport, cytochrome c to oxygen"/>
    <property type="evidence" value="ECO:0007669"/>
    <property type="project" value="TreeGrafter"/>
</dbReference>
<evidence type="ECO:0000256" key="2">
    <source>
        <dbReference type="ARBA" id="ARBA00010581"/>
    </source>
</evidence>
<evidence type="ECO:0000313" key="11">
    <source>
        <dbReference type="EMBL" id="AOY36478.1"/>
    </source>
</evidence>
<dbReference type="GO" id="GO:0016020">
    <property type="term" value="C:membrane"/>
    <property type="evidence" value="ECO:0007669"/>
    <property type="project" value="UniProtKB-SubCell"/>
</dbReference>
<feature type="domain" description="Heme-copper oxidase subunit III family profile" evidence="10">
    <location>
        <begin position="24"/>
        <end position="281"/>
    </location>
</feature>
<dbReference type="InterPro" id="IPR035973">
    <property type="entry name" value="Cyt_c_oxidase_su3-like_sf"/>
</dbReference>
<keyword evidence="6 9" id="KW-1133">Transmembrane helix</keyword>
<dbReference type="PANTHER" id="PTHR11403">
    <property type="entry name" value="CYTOCHROME C OXIDASE SUBUNIT III"/>
    <property type="match status" value="1"/>
</dbReference>
<comment type="function">
    <text evidence="8">Component of the cytochrome c oxidase, the last enzyme in the mitochondrial electron transport chain which drives oxidative phosphorylation. The respiratory chain contains 3 multisubunit complexes succinate dehydrogenase (complex II, CII), ubiquinol-cytochrome c oxidoreductase (cytochrome b-c1 complex, complex III, CIII) and cytochrome c oxidase (complex IV, CIV), that cooperate to transfer electrons derived from NADH and succinate to molecular oxygen, creating an electrochemical gradient over the inner membrane that drives transmembrane transport and the ATP synthase. Cytochrome c oxidase is the component of the respiratory chain that catalyzes the reduction of oxygen to water. Electrons originating from reduced cytochrome c in the intermembrane space (IMS) are transferred via the dinuclear copper A center (CU(A)) of subunit 2 and heme A of subunit 1 to the active site in subunit 1, a binuclear center (BNC) formed by heme A3 and copper B (CU(B)). The BNC reduces molecular oxygen to 2 water molecules using 4 electrons from cytochrome c in the IMS and 4 protons from the mitochondrial matrix.</text>
</comment>
<dbReference type="InterPro" id="IPR013833">
    <property type="entry name" value="Cyt_c_oxidase_su3_a-hlx"/>
</dbReference>
<dbReference type="PROSITE" id="PS50253">
    <property type="entry name" value="COX3"/>
    <property type="match status" value="1"/>
</dbReference>
<keyword evidence="8 11" id="KW-0496">Mitochondrion</keyword>
<feature type="transmembrane region" description="Helical" evidence="9">
    <location>
        <begin position="103"/>
        <end position="123"/>
    </location>
</feature>
<feature type="transmembrane region" description="Helical" evidence="9">
    <location>
        <begin position="260"/>
        <end position="280"/>
    </location>
</feature>
<dbReference type="InterPro" id="IPR033945">
    <property type="entry name" value="Cyt_c_oxase_su3_dom"/>
</dbReference>
<dbReference type="PANTHER" id="PTHR11403:SF7">
    <property type="entry name" value="CYTOCHROME C OXIDASE SUBUNIT 3"/>
    <property type="match status" value="1"/>
</dbReference>
<dbReference type="Gene3D" id="1.10.287.70">
    <property type="match status" value="1"/>
</dbReference>
<evidence type="ECO:0000256" key="9">
    <source>
        <dbReference type="SAM" id="Phobius"/>
    </source>
</evidence>
<dbReference type="InterPro" id="IPR000298">
    <property type="entry name" value="Cyt_c_oxidase-like_su3"/>
</dbReference>
<feature type="transmembrane region" description="Helical" evidence="9">
    <location>
        <begin position="185"/>
        <end position="204"/>
    </location>
</feature>
<reference evidence="11" key="1">
    <citation type="journal article" date="2016" name="Syst. Entomol.">
        <title>Sibling species in the Chrysis ignita complex: molecular, morphological and trophic differentiation of Baltic species, with a description of two new cryptic species (Hymenoptera: Chrysididae).</title>
        <authorList>
            <person name="Orlovskyte S."/>
            <person name="Budrys E."/>
            <person name="Budriene A."/>
            <person name="Radzeviciute R."/>
            <person name="Soon V."/>
        </authorList>
    </citation>
    <scope>NUCLEOTIDE SEQUENCE</scope>
</reference>
<feature type="transmembrane region" description="Helical" evidence="9">
    <location>
        <begin position="143"/>
        <end position="164"/>
    </location>
</feature>
<feature type="transmembrane region" description="Helical" evidence="9">
    <location>
        <begin position="62"/>
        <end position="82"/>
    </location>
</feature>
<organism evidence="11">
    <name type="scientific">Chrysis fulgida</name>
    <dbReference type="NCBI Taxonomy" id="913288"/>
    <lineage>
        <taxon>Eukaryota</taxon>
        <taxon>Metazoa</taxon>
        <taxon>Ecdysozoa</taxon>
        <taxon>Arthropoda</taxon>
        <taxon>Hexapoda</taxon>
        <taxon>Insecta</taxon>
        <taxon>Pterygota</taxon>
        <taxon>Neoptera</taxon>
        <taxon>Endopterygota</taxon>
        <taxon>Hymenoptera</taxon>
        <taxon>Apocrita</taxon>
        <taxon>Aculeata</taxon>
        <taxon>Chrysidoidea</taxon>
        <taxon>Chrysididae</taxon>
        <taxon>Chrysidinae</taxon>
        <taxon>Chrysidini</taxon>
        <taxon>Chrysis</taxon>
    </lineage>
</organism>
<feature type="transmembrane region" description="Helical" evidence="9">
    <location>
        <begin position="216"/>
        <end position="240"/>
    </location>
</feature>
<protein>
    <recommendedName>
        <fullName evidence="3 8">Cytochrome c oxidase subunit 3</fullName>
    </recommendedName>
</protein>
<dbReference type="GO" id="GO:0005739">
    <property type="term" value="C:mitochondrion"/>
    <property type="evidence" value="ECO:0007669"/>
    <property type="project" value="TreeGrafter"/>
</dbReference>
<accession>A0A1D9CJP5</accession>
<evidence type="ECO:0000256" key="4">
    <source>
        <dbReference type="ARBA" id="ARBA00022692"/>
    </source>
</evidence>
<evidence type="ECO:0000259" key="10">
    <source>
        <dbReference type="PROSITE" id="PS50253"/>
    </source>
</evidence>
<evidence type="ECO:0000256" key="5">
    <source>
        <dbReference type="ARBA" id="ARBA00022967"/>
    </source>
</evidence>
<dbReference type="Pfam" id="PF00510">
    <property type="entry name" value="COX3"/>
    <property type="match status" value="1"/>
</dbReference>
<feature type="transmembrane region" description="Helical" evidence="9">
    <location>
        <begin position="35"/>
        <end position="56"/>
    </location>
</feature>
<gene>
    <name evidence="11" type="primary">CO3</name>
</gene>
<evidence type="ECO:0000256" key="3">
    <source>
        <dbReference type="ARBA" id="ARBA00015944"/>
    </source>
</evidence>